<dbReference type="InterPro" id="IPR015896">
    <property type="entry name" value="4pyrrol_synth_GluRdtase_dimer"/>
</dbReference>
<dbReference type="Proteomes" id="UP000011087">
    <property type="component" value="Unassembled WGS sequence"/>
</dbReference>
<evidence type="ECO:0000313" key="15">
    <source>
        <dbReference type="Proteomes" id="UP000011087"/>
    </source>
</evidence>
<accession>L1IR65</accession>
<keyword evidence="5 8" id="KW-0560">Oxidoreductase</keyword>
<dbReference type="EC" id="1.2.1.70" evidence="3 8"/>
<dbReference type="OrthoDB" id="424281at2759"/>
<dbReference type="SUPFAM" id="SSF69075">
    <property type="entry name" value="Glutamyl tRNA-reductase dimerization domain"/>
    <property type="match status" value="1"/>
</dbReference>
<evidence type="ECO:0000256" key="8">
    <source>
        <dbReference type="RuleBase" id="RU000584"/>
    </source>
</evidence>
<dbReference type="EnsemblProtists" id="EKX38295">
    <property type="protein sequence ID" value="EKX38295"/>
    <property type="gene ID" value="GUITHDRAFT_115635"/>
</dbReference>
<comment type="pathway">
    <text evidence="1 8">Porphyrin-containing compound metabolism; protoporphyrin-IX biosynthesis; 5-aminolevulinate from L-glutamyl-tRNA(Glu): step 1/2.</text>
</comment>
<evidence type="ECO:0000256" key="1">
    <source>
        <dbReference type="ARBA" id="ARBA00005059"/>
    </source>
</evidence>
<dbReference type="PaxDb" id="55529-EKX38295"/>
<feature type="domain" description="Glutamyl-tRNA reductase N-terminal" evidence="12">
    <location>
        <begin position="123"/>
        <end position="274"/>
    </location>
</feature>
<evidence type="ECO:0000256" key="4">
    <source>
        <dbReference type="ARBA" id="ARBA00022857"/>
    </source>
</evidence>
<dbReference type="RefSeq" id="XP_005825275.1">
    <property type="nucleotide sequence ID" value="XM_005825218.1"/>
</dbReference>
<dbReference type="EMBL" id="JH993050">
    <property type="protein sequence ID" value="EKX38295.1"/>
    <property type="molecule type" value="Genomic_DNA"/>
</dbReference>
<dbReference type="InterPro" id="IPR015895">
    <property type="entry name" value="4pyrrol_synth_GluRdtase_N"/>
</dbReference>
<dbReference type="InterPro" id="IPR018214">
    <property type="entry name" value="GluRdtase_CS"/>
</dbReference>
<comment type="catalytic activity">
    <reaction evidence="7 8">
        <text>(S)-4-amino-5-oxopentanoate + tRNA(Glu) + NADP(+) = L-glutamyl-tRNA(Glu) + NADPH + H(+)</text>
        <dbReference type="Rhea" id="RHEA:12344"/>
        <dbReference type="Rhea" id="RHEA-COMP:9663"/>
        <dbReference type="Rhea" id="RHEA-COMP:9680"/>
        <dbReference type="ChEBI" id="CHEBI:15378"/>
        <dbReference type="ChEBI" id="CHEBI:57501"/>
        <dbReference type="ChEBI" id="CHEBI:57783"/>
        <dbReference type="ChEBI" id="CHEBI:58349"/>
        <dbReference type="ChEBI" id="CHEBI:78442"/>
        <dbReference type="ChEBI" id="CHEBI:78520"/>
        <dbReference type="EC" id="1.2.1.70"/>
    </reaction>
</comment>
<evidence type="ECO:0000259" key="11">
    <source>
        <dbReference type="Pfam" id="PF01488"/>
    </source>
</evidence>
<dbReference type="UniPathway" id="UPA00251">
    <property type="reaction ID" value="UER00316"/>
</dbReference>
<dbReference type="Pfam" id="PF01488">
    <property type="entry name" value="Shikimate_DH"/>
    <property type="match status" value="1"/>
</dbReference>
<dbReference type="Gene3D" id="3.30.460.30">
    <property type="entry name" value="Glutamyl-tRNA reductase, N-terminal domain"/>
    <property type="match status" value="1"/>
</dbReference>
<dbReference type="GO" id="GO:0050661">
    <property type="term" value="F:NADP binding"/>
    <property type="evidence" value="ECO:0007669"/>
    <property type="project" value="InterPro"/>
</dbReference>
<evidence type="ECO:0000256" key="3">
    <source>
        <dbReference type="ARBA" id="ARBA00012970"/>
    </source>
</evidence>
<sequence>MCGLIGFEETNFSSGLSTMKRKWFLIFAFLSMRQLMAFSPRPLPLPGSKRSLLKVCPSIQMVIAFPSKKTLLSKSAHPPEGQRKQEAASMRQEPPRDLQVDTKACPPPVTKRQERNRMQIAAIGLSHKTATVEVREKLAVQEHNWQSVGRAIAALPSLKEAAVLSTCNRFEIYFVTNDVHAGIREVTEYLSTTRGVSMKELRSSLFMLSEDDAVWHALRVAGGLDSLVIGEGQILSQMKRCYEIATEKQGAAGKVLTRMLNTAVSAGKRVRSETGIARGGVSISSAAVELVEKNCLQDLDLDMDQLDICILGAGKMARLLVQHLLPRNVKSITIVNRSQQGADNLASMFPDANIKTALMDSMLEMVGTSHVTFACTGAMEPILYQENLEGAMQRGAMLVDISVPRNIDDVGANKVEGVKAYNVDDLKAVVAANQARRQRLVLEAEELMQDEVQSFKEWCHSLDNVPMIARLRSRAEEIRIAEMLKYERKLSGLSAQERETVERLTKGIVAKLLHGPMSHMKTVDPELSESEAVINSIRAMFRIL</sequence>
<dbReference type="AlphaFoldDB" id="L1IR65"/>
<dbReference type="FunFam" id="3.30.460.30:FF:000001">
    <property type="entry name" value="Glutamyl-tRNA reductase"/>
    <property type="match status" value="1"/>
</dbReference>
<dbReference type="Pfam" id="PF00745">
    <property type="entry name" value="GlutR_dimer"/>
    <property type="match status" value="1"/>
</dbReference>
<dbReference type="PROSITE" id="PS00747">
    <property type="entry name" value="GLUTR"/>
    <property type="match status" value="1"/>
</dbReference>
<dbReference type="InterPro" id="IPR006151">
    <property type="entry name" value="Shikm_DH/Glu-tRNA_Rdtase"/>
</dbReference>
<evidence type="ECO:0000313" key="13">
    <source>
        <dbReference type="EMBL" id="EKX38295.1"/>
    </source>
</evidence>
<dbReference type="SUPFAM" id="SSF69742">
    <property type="entry name" value="Glutamyl tRNA-reductase catalytic, N-terminal domain"/>
    <property type="match status" value="1"/>
</dbReference>
<feature type="domain" description="Tetrapyrrole biosynthesis glutamyl-tRNA reductase dimerisation" evidence="10">
    <location>
        <begin position="443"/>
        <end position="542"/>
    </location>
</feature>
<evidence type="ECO:0000259" key="10">
    <source>
        <dbReference type="Pfam" id="PF00745"/>
    </source>
</evidence>
<evidence type="ECO:0000256" key="9">
    <source>
        <dbReference type="SAM" id="MobiDB-lite"/>
    </source>
</evidence>
<reference evidence="14" key="3">
    <citation type="submission" date="2015-06" db="UniProtKB">
        <authorList>
            <consortium name="EnsemblProtists"/>
        </authorList>
    </citation>
    <scope>IDENTIFICATION</scope>
</reference>
<dbReference type="HAMAP" id="MF_00087">
    <property type="entry name" value="Glu_tRNA_reductase"/>
    <property type="match status" value="1"/>
</dbReference>
<protein>
    <recommendedName>
        <fullName evidence="3 8">Glutamyl-tRNA reductase</fullName>
        <ecNumber evidence="3 8">1.2.1.70</ecNumber>
    </recommendedName>
</protein>
<dbReference type="GeneID" id="17294958"/>
<keyword evidence="15" id="KW-1185">Reference proteome</keyword>
<feature type="region of interest" description="Disordered" evidence="9">
    <location>
        <begin position="72"/>
        <end position="112"/>
    </location>
</feature>
<gene>
    <name evidence="13" type="ORF">GUITHDRAFT_115635</name>
</gene>
<evidence type="ECO:0000256" key="7">
    <source>
        <dbReference type="ARBA" id="ARBA00047464"/>
    </source>
</evidence>
<dbReference type="NCBIfam" id="TIGR01035">
    <property type="entry name" value="hemA"/>
    <property type="match status" value="1"/>
</dbReference>
<organism evidence="13">
    <name type="scientific">Guillardia theta (strain CCMP2712)</name>
    <name type="common">Cryptophyte</name>
    <dbReference type="NCBI Taxonomy" id="905079"/>
    <lineage>
        <taxon>Eukaryota</taxon>
        <taxon>Cryptophyceae</taxon>
        <taxon>Pyrenomonadales</taxon>
        <taxon>Geminigeraceae</taxon>
        <taxon>Guillardia</taxon>
    </lineage>
</organism>
<dbReference type="STRING" id="905079.L1IR65"/>
<dbReference type="Pfam" id="PF05201">
    <property type="entry name" value="GlutR_N"/>
    <property type="match status" value="1"/>
</dbReference>
<dbReference type="CDD" id="cd05213">
    <property type="entry name" value="NAD_bind_Glutamyl_tRNA_reduct"/>
    <property type="match status" value="1"/>
</dbReference>
<dbReference type="GO" id="GO:0008883">
    <property type="term" value="F:glutamyl-tRNA reductase activity"/>
    <property type="evidence" value="ECO:0007669"/>
    <property type="project" value="UniProtKB-EC"/>
</dbReference>
<feature type="domain" description="Quinate/shikimate 5-dehydrogenase/glutamyl-tRNA reductase" evidence="11">
    <location>
        <begin position="302"/>
        <end position="429"/>
    </location>
</feature>
<dbReference type="HOGENOM" id="CLU_035113_2_1_1"/>
<evidence type="ECO:0000259" key="12">
    <source>
        <dbReference type="Pfam" id="PF05201"/>
    </source>
</evidence>
<evidence type="ECO:0000256" key="5">
    <source>
        <dbReference type="ARBA" id="ARBA00023002"/>
    </source>
</evidence>
<reference evidence="15" key="2">
    <citation type="submission" date="2012-11" db="EMBL/GenBank/DDBJ databases">
        <authorList>
            <person name="Kuo A."/>
            <person name="Curtis B.A."/>
            <person name="Tanifuji G."/>
            <person name="Burki F."/>
            <person name="Gruber A."/>
            <person name="Irimia M."/>
            <person name="Maruyama S."/>
            <person name="Arias M.C."/>
            <person name="Ball S.G."/>
            <person name="Gile G.H."/>
            <person name="Hirakawa Y."/>
            <person name="Hopkins J.F."/>
            <person name="Rensing S.A."/>
            <person name="Schmutz J."/>
            <person name="Symeonidi A."/>
            <person name="Elias M."/>
            <person name="Eveleigh R.J."/>
            <person name="Herman E.K."/>
            <person name="Klute M.J."/>
            <person name="Nakayama T."/>
            <person name="Obornik M."/>
            <person name="Reyes-Prieto A."/>
            <person name="Armbrust E.V."/>
            <person name="Aves S.J."/>
            <person name="Beiko R.G."/>
            <person name="Coutinho P."/>
            <person name="Dacks J.B."/>
            <person name="Durnford D.G."/>
            <person name="Fast N.M."/>
            <person name="Green B.R."/>
            <person name="Grisdale C."/>
            <person name="Hempe F."/>
            <person name="Henrissat B."/>
            <person name="Hoppner M.P."/>
            <person name="Ishida K.-I."/>
            <person name="Kim E."/>
            <person name="Koreny L."/>
            <person name="Kroth P.G."/>
            <person name="Liu Y."/>
            <person name="Malik S.-B."/>
            <person name="Maier U.G."/>
            <person name="McRose D."/>
            <person name="Mock T."/>
            <person name="Neilson J.A."/>
            <person name="Onodera N.T."/>
            <person name="Poole A.M."/>
            <person name="Pritham E.J."/>
            <person name="Richards T.A."/>
            <person name="Rocap G."/>
            <person name="Roy S.W."/>
            <person name="Sarai C."/>
            <person name="Schaack S."/>
            <person name="Shirato S."/>
            <person name="Slamovits C.H."/>
            <person name="Spencer D.F."/>
            <person name="Suzuki S."/>
            <person name="Worden A.Z."/>
            <person name="Zauner S."/>
            <person name="Barry K."/>
            <person name="Bell C."/>
            <person name="Bharti A.K."/>
            <person name="Crow J.A."/>
            <person name="Grimwood J."/>
            <person name="Kramer R."/>
            <person name="Lindquist E."/>
            <person name="Lucas S."/>
            <person name="Salamov A."/>
            <person name="McFadden G.I."/>
            <person name="Lane C.E."/>
            <person name="Keeling P.J."/>
            <person name="Gray M.W."/>
            <person name="Grigoriev I.V."/>
            <person name="Archibald J.M."/>
        </authorList>
    </citation>
    <scope>NUCLEOTIDE SEQUENCE</scope>
    <source>
        <strain evidence="15">CCMP2712</strain>
    </source>
</reference>
<evidence type="ECO:0000256" key="6">
    <source>
        <dbReference type="ARBA" id="ARBA00023244"/>
    </source>
</evidence>
<evidence type="ECO:0000313" key="14">
    <source>
        <dbReference type="EnsemblProtists" id="EKX38295"/>
    </source>
</evidence>
<name>L1IR65_GUITC</name>
<dbReference type="SUPFAM" id="SSF51735">
    <property type="entry name" value="NAD(P)-binding Rossmann-fold domains"/>
    <property type="match status" value="1"/>
</dbReference>
<dbReference type="InterPro" id="IPR036343">
    <property type="entry name" value="GluRdtase_N_sf"/>
</dbReference>
<proteinExistence type="inferred from homology"/>
<keyword evidence="4 8" id="KW-0521">NADP</keyword>
<dbReference type="InterPro" id="IPR036453">
    <property type="entry name" value="GluRdtase_dimer_dom_sf"/>
</dbReference>
<dbReference type="eggNOG" id="ENOG502QQ1H">
    <property type="taxonomic scope" value="Eukaryota"/>
</dbReference>
<dbReference type="InterPro" id="IPR036291">
    <property type="entry name" value="NAD(P)-bd_dom_sf"/>
</dbReference>
<dbReference type="PANTHER" id="PTHR43120">
    <property type="entry name" value="GLUTAMYL-TRNA REDUCTASE 1, CHLOROPLASTIC"/>
    <property type="match status" value="1"/>
</dbReference>
<dbReference type="PANTHER" id="PTHR43120:SF1">
    <property type="entry name" value="GLUTAMYL-TRNA REDUCTASE 1, CHLOROPLASTIC"/>
    <property type="match status" value="1"/>
</dbReference>
<keyword evidence="6 8" id="KW-0627">Porphyrin biosynthesis</keyword>
<dbReference type="Gene3D" id="3.40.50.720">
    <property type="entry name" value="NAD(P)-binding Rossmann-like Domain"/>
    <property type="match status" value="1"/>
</dbReference>
<dbReference type="KEGG" id="gtt:GUITHDRAFT_115635"/>
<reference evidence="13 15" key="1">
    <citation type="journal article" date="2012" name="Nature">
        <title>Algal genomes reveal evolutionary mosaicism and the fate of nucleomorphs.</title>
        <authorList>
            <consortium name="DOE Joint Genome Institute"/>
            <person name="Curtis B.A."/>
            <person name="Tanifuji G."/>
            <person name="Burki F."/>
            <person name="Gruber A."/>
            <person name="Irimia M."/>
            <person name="Maruyama S."/>
            <person name="Arias M.C."/>
            <person name="Ball S.G."/>
            <person name="Gile G.H."/>
            <person name="Hirakawa Y."/>
            <person name="Hopkins J.F."/>
            <person name="Kuo A."/>
            <person name="Rensing S.A."/>
            <person name="Schmutz J."/>
            <person name="Symeonidi A."/>
            <person name="Elias M."/>
            <person name="Eveleigh R.J."/>
            <person name="Herman E.K."/>
            <person name="Klute M.J."/>
            <person name="Nakayama T."/>
            <person name="Obornik M."/>
            <person name="Reyes-Prieto A."/>
            <person name="Armbrust E.V."/>
            <person name="Aves S.J."/>
            <person name="Beiko R.G."/>
            <person name="Coutinho P."/>
            <person name="Dacks J.B."/>
            <person name="Durnford D.G."/>
            <person name="Fast N.M."/>
            <person name="Green B.R."/>
            <person name="Grisdale C.J."/>
            <person name="Hempel F."/>
            <person name="Henrissat B."/>
            <person name="Hoppner M.P."/>
            <person name="Ishida K."/>
            <person name="Kim E."/>
            <person name="Koreny L."/>
            <person name="Kroth P.G."/>
            <person name="Liu Y."/>
            <person name="Malik S.B."/>
            <person name="Maier U.G."/>
            <person name="McRose D."/>
            <person name="Mock T."/>
            <person name="Neilson J.A."/>
            <person name="Onodera N.T."/>
            <person name="Poole A.M."/>
            <person name="Pritham E.J."/>
            <person name="Richards T.A."/>
            <person name="Rocap G."/>
            <person name="Roy S.W."/>
            <person name="Sarai C."/>
            <person name="Schaack S."/>
            <person name="Shirato S."/>
            <person name="Slamovits C.H."/>
            <person name="Spencer D.F."/>
            <person name="Suzuki S."/>
            <person name="Worden A.Z."/>
            <person name="Zauner S."/>
            <person name="Barry K."/>
            <person name="Bell C."/>
            <person name="Bharti A.K."/>
            <person name="Crow J.A."/>
            <person name="Grimwood J."/>
            <person name="Kramer R."/>
            <person name="Lindquist E."/>
            <person name="Lucas S."/>
            <person name="Salamov A."/>
            <person name="McFadden G.I."/>
            <person name="Lane C.E."/>
            <person name="Keeling P.J."/>
            <person name="Gray M.W."/>
            <person name="Grigoriev I.V."/>
            <person name="Archibald J.M."/>
        </authorList>
    </citation>
    <scope>NUCLEOTIDE SEQUENCE</scope>
    <source>
        <strain evidence="13 15">CCMP2712</strain>
    </source>
</reference>
<comment type="similarity">
    <text evidence="2 8">Belongs to the glutamyl-tRNA reductase family.</text>
</comment>
<dbReference type="InterPro" id="IPR000343">
    <property type="entry name" value="4pyrrol_synth_GluRdtase"/>
</dbReference>
<dbReference type="GO" id="GO:0006782">
    <property type="term" value="P:protoporphyrinogen IX biosynthetic process"/>
    <property type="evidence" value="ECO:0007669"/>
    <property type="project" value="UniProtKB-UniPathway"/>
</dbReference>
<dbReference type="OMA" id="FAFKCAA"/>
<evidence type="ECO:0000256" key="2">
    <source>
        <dbReference type="ARBA" id="ARBA00005916"/>
    </source>
</evidence>